<dbReference type="RefSeq" id="WP_053407868.1">
    <property type="nucleotide sequence ID" value="NZ_DAIPHI010000012.1"/>
</dbReference>
<protein>
    <submittedName>
        <fullName evidence="4">Aerobactin siderophore synthesis protein IucB</fullName>
    </submittedName>
</protein>
<name>A0A0M0I662_9VIBR</name>
<accession>A0A0M0I662</accession>
<evidence type="ECO:0000256" key="2">
    <source>
        <dbReference type="ARBA" id="ARBA00023251"/>
    </source>
</evidence>
<evidence type="ECO:0000256" key="1">
    <source>
        <dbReference type="ARBA" id="ARBA00004924"/>
    </source>
</evidence>
<dbReference type="GO" id="GO:0019290">
    <property type="term" value="P:siderophore biosynthetic process"/>
    <property type="evidence" value="ECO:0007669"/>
    <property type="project" value="InterPro"/>
</dbReference>
<dbReference type="InterPro" id="IPR016181">
    <property type="entry name" value="Acyl_CoA_acyltransferase"/>
</dbReference>
<dbReference type="PATRIC" id="fig|171383.3.peg.915"/>
<dbReference type="SMART" id="SM01006">
    <property type="entry name" value="AlcB"/>
    <property type="match status" value="1"/>
</dbReference>
<dbReference type="Gene3D" id="3.40.630.30">
    <property type="match status" value="1"/>
</dbReference>
<proteinExistence type="predicted"/>
<gene>
    <name evidence="4" type="ORF">AKJ31_04435</name>
</gene>
<reference evidence="5" key="1">
    <citation type="submission" date="2015-08" db="EMBL/GenBank/DDBJ databases">
        <title>Vibrio galatheae sp. nov., a novel member of the Vibrionaceae family isolated from the Solomon Islands.</title>
        <authorList>
            <person name="Giubergia S."/>
            <person name="Machado H."/>
            <person name="Mateiu R.V."/>
            <person name="Gram L."/>
        </authorList>
    </citation>
    <scope>NUCLEOTIDE SEQUENCE [LARGE SCALE GENOMIC DNA]</scope>
    <source>
        <strain evidence="5">DSM 19134</strain>
    </source>
</reference>
<sequence>MPEFNTFIYHAQPQATIELTLHASDLVCSEIGDQLVREIDQLFSQNKQLDCCKVTTVDHEVKQWVEQLLPLIEQEVTRQAFYQLPLVGHQHKPSSGFPQRLVQSNDQFRHHPLRPPMPQGQVYQRYDYDAELNVSFRVIDLENDLARFTRWMNDPRVAHFWEQAWSEEKLAEFIQQRLSDPHIIPLIGEFNGEPFGYVEAYWVAEDRLSPYYDVQDFDRGIHLLVGEPQFRGPKFFNAWMRAISHYLFIDDVRTNRIVLEPRADNERLFNRILPLGYRKCFEFNFPHKRSALLMLEREQFFTEQWSWNS</sequence>
<feature type="domain" description="N-acetyltransferase" evidence="3">
    <location>
        <begin position="134"/>
        <end position="299"/>
    </location>
</feature>
<evidence type="ECO:0000313" key="5">
    <source>
        <dbReference type="Proteomes" id="UP000037530"/>
    </source>
</evidence>
<dbReference type="EMBL" id="LHPI01000001">
    <property type="protein sequence ID" value="KOO09607.1"/>
    <property type="molecule type" value="Genomic_DNA"/>
</dbReference>
<keyword evidence="2" id="KW-0046">Antibiotic resistance</keyword>
<organism evidence="4 5">
    <name type="scientific">Vibrio hepatarius</name>
    <dbReference type="NCBI Taxonomy" id="171383"/>
    <lineage>
        <taxon>Bacteria</taxon>
        <taxon>Pseudomonadati</taxon>
        <taxon>Pseudomonadota</taxon>
        <taxon>Gammaproteobacteria</taxon>
        <taxon>Vibrionales</taxon>
        <taxon>Vibrionaceae</taxon>
        <taxon>Vibrio</taxon>
        <taxon>Vibrio oreintalis group</taxon>
    </lineage>
</organism>
<dbReference type="PANTHER" id="PTHR31438:SF1">
    <property type="entry name" value="LYSINE N-ACYLTRANSFERASE C17G9.06C-RELATED"/>
    <property type="match status" value="1"/>
</dbReference>
<dbReference type="PROSITE" id="PS51186">
    <property type="entry name" value="GNAT"/>
    <property type="match status" value="1"/>
</dbReference>
<comment type="caution">
    <text evidence="4">The sequence shown here is derived from an EMBL/GenBank/DDBJ whole genome shotgun (WGS) entry which is preliminary data.</text>
</comment>
<dbReference type="OrthoDB" id="9087497at2"/>
<keyword evidence="5" id="KW-1185">Reference proteome</keyword>
<dbReference type="STRING" id="171383.AKJ31_04435"/>
<dbReference type="InterPro" id="IPR019432">
    <property type="entry name" value="Acyltransferase_MbtK/IucB-like"/>
</dbReference>
<dbReference type="GO" id="GO:0046677">
    <property type="term" value="P:response to antibiotic"/>
    <property type="evidence" value="ECO:0007669"/>
    <property type="project" value="UniProtKB-KW"/>
</dbReference>
<comment type="pathway">
    <text evidence="1">Siderophore biosynthesis.</text>
</comment>
<dbReference type="SUPFAM" id="SSF55729">
    <property type="entry name" value="Acyl-CoA N-acyltransferases (Nat)"/>
    <property type="match status" value="1"/>
</dbReference>
<evidence type="ECO:0000313" key="4">
    <source>
        <dbReference type="EMBL" id="KOO09607.1"/>
    </source>
</evidence>
<dbReference type="PANTHER" id="PTHR31438">
    <property type="entry name" value="LYSINE N-ACYLTRANSFERASE C17G9.06C-RELATED"/>
    <property type="match status" value="1"/>
</dbReference>
<evidence type="ECO:0000259" key="3">
    <source>
        <dbReference type="PROSITE" id="PS51186"/>
    </source>
</evidence>
<dbReference type="GO" id="GO:0016410">
    <property type="term" value="F:N-acyltransferase activity"/>
    <property type="evidence" value="ECO:0007669"/>
    <property type="project" value="TreeGrafter"/>
</dbReference>
<dbReference type="AlphaFoldDB" id="A0A0M0I662"/>
<dbReference type="Pfam" id="PF13523">
    <property type="entry name" value="Acetyltransf_8"/>
    <property type="match status" value="1"/>
</dbReference>
<dbReference type="Proteomes" id="UP000037530">
    <property type="component" value="Unassembled WGS sequence"/>
</dbReference>
<dbReference type="InterPro" id="IPR000182">
    <property type="entry name" value="GNAT_dom"/>
</dbReference>